<dbReference type="Proteomes" id="UP000604825">
    <property type="component" value="Unassembled WGS sequence"/>
</dbReference>
<gene>
    <name evidence="4" type="ORF">NCGR_LOCUS60873</name>
</gene>
<feature type="transmembrane region" description="Helical" evidence="3">
    <location>
        <begin position="74"/>
        <end position="96"/>
    </location>
</feature>
<keyword evidence="3" id="KW-0472">Membrane</keyword>
<dbReference type="PANTHER" id="PTHR33740">
    <property type="entry name" value="GPI-ANCHORED ADHESIN-LIKE PROTEIN"/>
    <property type="match status" value="1"/>
</dbReference>
<evidence type="ECO:0000313" key="5">
    <source>
        <dbReference type="Proteomes" id="UP000604825"/>
    </source>
</evidence>
<feature type="coiled-coil region" evidence="1">
    <location>
        <begin position="380"/>
        <end position="516"/>
    </location>
</feature>
<comment type="caution">
    <text evidence="4">The sequence shown here is derived from an EMBL/GenBank/DDBJ whole genome shotgun (WGS) entry which is preliminary data.</text>
</comment>
<evidence type="ECO:0000256" key="3">
    <source>
        <dbReference type="SAM" id="Phobius"/>
    </source>
</evidence>
<reference evidence="4" key="1">
    <citation type="submission" date="2020-10" db="EMBL/GenBank/DDBJ databases">
        <authorList>
            <person name="Han B."/>
            <person name="Lu T."/>
            <person name="Zhao Q."/>
            <person name="Huang X."/>
            <person name="Zhao Y."/>
        </authorList>
    </citation>
    <scope>NUCLEOTIDE SEQUENCE</scope>
</reference>
<evidence type="ECO:0000256" key="1">
    <source>
        <dbReference type="SAM" id="Coils"/>
    </source>
</evidence>
<dbReference type="OrthoDB" id="1931230at2759"/>
<keyword evidence="3" id="KW-1133">Transmembrane helix</keyword>
<dbReference type="AlphaFoldDB" id="A0A811S329"/>
<protein>
    <submittedName>
        <fullName evidence="4">Uncharacterized protein</fullName>
    </submittedName>
</protein>
<sequence>MAVGPYALRLSPPPRLDAMLFPQLRPHLRCRVSARVAAGGTSWSPAAGDSEDGVGGWWFPEYEKPMKQGRRRIGFGRAVVVGLGASVAIALAGLAWRFSSSRKRIQQLIVAPLHYVQEKMSTMESTETIKEDAGDREYDEIEVSSSAHDKKAEGITDDSRQNCRTTTASHFPFGVPTDPVHEEAFSILKKLQIIEKDVSSSDFCTRREFARWFVKLCSKFERKRMQRIVPSKLTSGAVQCAFDDVNIDDPDFLYIQSLGESGIVSSKLSSSLGTLTSGSPSKGNSLFLPDSYLSRFDLVNWKVLVEHPFALEIDQKMLSQNVCILDLRACPDVSPSMLIELMAGENSIISRVFGNTRRLQPDKPVTKAQAAAALTSGRMKEAIQEELNRLEAENQAHLSVIAEIMEELISRGDIQQQWEEKMKKEQERALEVDNNLQHVLHELANERTDREEELADLLKERADLERQNQELINLRSEVDGMYDRLATENEEVMADQQTLENQLSDLTSKHQAVNEAKSYLEAEKEALTMLRTWVEDEAARVHERAETLEKALRRWRITED</sequence>
<evidence type="ECO:0000313" key="4">
    <source>
        <dbReference type="EMBL" id="CAD6336775.1"/>
    </source>
</evidence>
<evidence type="ECO:0000256" key="2">
    <source>
        <dbReference type="SAM" id="MobiDB-lite"/>
    </source>
</evidence>
<organism evidence="4 5">
    <name type="scientific">Miscanthus lutarioriparius</name>
    <dbReference type="NCBI Taxonomy" id="422564"/>
    <lineage>
        <taxon>Eukaryota</taxon>
        <taxon>Viridiplantae</taxon>
        <taxon>Streptophyta</taxon>
        <taxon>Embryophyta</taxon>
        <taxon>Tracheophyta</taxon>
        <taxon>Spermatophyta</taxon>
        <taxon>Magnoliopsida</taxon>
        <taxon>Liliopsida</taxon>
        <taxon>Poales</taxon>
        <taxon>Poaceae</taxon>
        <taxon>PACMAD clade</taxon>
        <taxon>Panicoideae</taxon>
        <taxon>Andropogonodae</taxon>
        <taxon>Andropogoneae</taxon>
        <taxon>Saccharinae</taxon>
        <taxon>Miscanthus</taxon>
    </lineage>
</organism>
<dbReference type="EMBL" id="CAJGYO010000018">
    <property type="protein sequence ID" value="CAD6336775.1"/>
    <property type="molecule type" value="Genomic_DNA"/>
</dbReference>
<feature type="compositionally biased region" description="Basic and acidic residues" evidence="2">
    <location>
        <begin position="147"/>
        <end position="161"/>
    </location>
</feature>
<feature type="region of interest" description="Disordered" evidence="2">
    <location>
        <begin position="142"/>
        <end position="163"/>
    </location>
</feature>
<name>A0A811S329_9POAL</name>
<accession>A0A811S329</accession>
<keyword evidence="5" id="KW-1185">Reference proteome</keyword>
<dbReference type="PANTHER" id="PTHR33740:SF1">
    <property type="entry name" value="SLH DOMAIN PROTEIN"/>
    <property type="match status" value="1"/>
</dbReference>
<keyword evidence="3" id="KW-0812">Transmembrane</keyword>
<keyword evidence="1" id="KW-0175">Coiled coil</keyword>
<proteinExistence type="predicted"/>